<gene>
    <name evidence="7" type="ORF">SKAU_G00140690</name>
</gene>
<keyword evidence="4" id="KW-0067">ATP-binding</keyword>
<keyword evidence="3" id="KW-0347">Helicase</keyword>
<comment type="caution">
    <text evidence="7">The sequence shown here is derived from an EMBL/GenBank/DDBJ whole genome shotgun (WGS) entry which is preliminary data.</text>
</comment>
<name>A0A9Q1J486_SYNKA</name>
<evidence type="ECO:0000256" key="2">
    <source>
        <dbReference type="ARBA" id="ARBA00022801"/>
    </source>
</evidence>
<reference evidence="7" key="1">
    <citation type="journal article" date="2023" name="Science">
        <title>Genome structures resolve the early diversification of teleost fishes.</title>
        <authorList>
            <person name="Parey E."/>
            <person name="Louis A."/>
            <person name="Montfort J."/>
            <person name="Bouchez O."/>
            <person name="Roques C."/>
            <person name="Iampietro C."/>
            <person name="Lluch J."/>
            <person name="Castinel A."/>
            <person name="Donnadieu C."/>
            <person name="Desvignes T."/>
            <person name="Floi Bucao C."/>
            <person name="Jouanno E."/>
            <person name="Wen M."/>
            <person name="Mejri S."/>
            <person name="Dirks R."/>
            <person name="Jansen H."/>
            <person name="Henkel C."/>
            <person name="Chen W.J."/>
            <person name="Zahm M."/>
            <person name="Cabau C."/>
            <person name="Klopp C."/>
            <person name="Thompson A.W."/>
            <person name="Robinson-Rechavi M."/>
            <person name="Braasch I."/>
            <person name="Lecointre G."/>
            <person name="Bobe J."/>
            <person name="Postlethwait J.H."/>
            <person name="Berthelot C."/>
            <person name="Roest Crollius H."/>
            <person name="Guiguen Y."/>
        </authorList>
    </citation>
    <scope>NUCLEOTIDE SEQUENCE</scope>
    <source>
        <tissue evidence="7">Blood</tissue>
    </source>
</reference>
<dbReference type="InterPro" id="IPR050699">
    <property type="entry name" value="RNA-DNA_Helicase"/>
</dbReference>
<dbReference type="Gene3D" id="1.10.3380.30">
    <property type="match status" value="1"/>
</dbReference>
<protein>
    <recommendedName>
        <fullName evidence="6">Exosome RNA helicase MTR4-like beta-barrel domain-containing protein</fullName>
    </recommendedName>
</protein>
<evidence type="ECO:0000313" key="7">
    <source>
        <dbReference type="EMBL" id="KAJ8365238.1"/>
    </source>
</evidence>
<dbReference type="PANTHER" id="PTHR12131">
    <property type="entry name" value="ATP-DEPENDENT RNA AND DNA HELICASE"/>
    <property type="match status" value="1"/>
</dbReference>
<evidence type="ECO:0000313" key="8">
    <source>
        <dbReference type="Proteomes" id="UP001152622"/>
    </source>
</evidence>
<dbReference type="GO" id="GO:0016787">
    <property type="term" value="F:hydrolase activity"/>
    <property type="evidence" value="ECO:0007669"/>
    <property type="project" value="UniProtKB-KW"/>
</dbReference>
<organism evidence="7 8">
    <name type="scientific">Synaphobranchus kaupii</name>
    <name type="common">Kaup's arrowtooth eel</name>
    <dbReference type="NCBI Taxonomy" id="118154"/>
    <lineage>
        <taxon>Eukaryota</taxon>
        <taxon>Metazoa</taxon>
        <taxon>Chordata</taxon>
        <taxon>Craniata</taxon>
        <taxon>Vertebrata</taxon>
        <taxon>Euteleostomi</taxon>
        <taxon>Actinopterygii</taxon>
        <taxon>Neopterygii</taxon>
        <taxon>Teleostei</taxon>
        <taxon>Anguilliformes</taxon>
        <taxon>Synaphobranchidae</taxon>
        <taxon>Synaphobranchus</taxon>
    </lineage>
</organism>
<dbReference type="GO" id="GO:0055087">
    <property type="term" value="C:Ski complex"/>
    <property type="evidence" value="ECO:0007669"/>
    <property type="project" value="TreeGrafter"/>
</dbReference>
<keyword evidence="2" id="KW-0378">Hydrolase</keyword>
<dbReference type="InterPro" id="IPR025696">
    <property type="entry name" value="Beta-barrel_MTR4"/>
</dbReference>
<keyword evidence="8" id="KW-1185">Reference proteome</keyword>
<dbReference type="GO" id="GO:0005524">
    <property type="term" value="F:ATP binding"/>
    <property type="evidence" value="ECO:0007669"/>
    <property type="project" value="UniProtKB-KW"/>
</dbReference>
<evidence type="ECO:0000256" key="4">
    <source>
        <dbReference type="ARBA" id="ARBA00022840"/>
    </source>
</evidence>
<sequence>MFPAFRFLPGKEELGAESQKPHLYSTTLFIPEGPCSHTVQKLKLQDVSCITTKTQKVISERIIDNYNKRQQPRFRLDPPGQAISTATQELLRLAEASPGGVPTLDPVNDLQLKGVDVVEASLRVIALQDVLKEFNCIHCRSLSRCFLRVQERMTLQDELDKLLFLVSDQSLSLLLEYHQRVKVLQALGYVDKSGAVQLKGRVASQISSHKLLLTKLLFKSTLSPAVLPGVTPPPLAPQTPAVFSSAPV</sequence>
<keyword evidence="1" id="KW-0547">Nucleotide-binding</keyword>
<evidence type="ECO:0000256" key="1">
    <source>
        <dbReference type="ARBA" id="ARBA00022741"/>
    </source>
</evidence>
<evidence type="ECO:0000256" key="5">
    <source>
        <dbReference type="ARBA" id="ARBA00047984"/>
    </source>
</evidence>
<feature type="domain" description="Exosome RNA helicase MTR4-like beta-barrel" evidence="6">
    <location>
        <begin position="27"/>
        <end position="168"/>
    </location>
</feature>
<dbReference type="PANTHER" id="PTHR12131:SF1">
    <property type="entry name" value="ATP-DEPENDENT RNA HELICASE SUPV3L1, MITOCHONDRIAL-RELATED"/>
    <property type="match status" value="1"/>
</dbReference>
<evidence type="ECO:0000256" key="3">
    <source>
        <dbReference type="ARBA" id="ARBA00022806"/>
    </source>
</evidence>
<dbReference type="GO" id="GO:0003724">
    <property type="term" value="F:RNA helicase activity"/>
    <property type="evidence" value="ECO:0007669"/>
    <property type="project" value="UniProtKB-EC"/>
</dbReference>
<dbReference type="EMBL" id="JAINUF010000004">
    <property type="protein sequence ID" value="KAJ8365238.1"/>
    <property type="molecule type" value="Genomic_DNA"/>
</dbReference>
<dbReference type="Proteomes" id="UP001152622">
    <property type="component" value="Chromosome 4"/>
</dbReference>
<dbReference type="OrthoDB" id="64767at2759"/>
<dbReference type="GO" id="GO:0070478">
    <property type="term" value="P:nuclear-transcribed mRNA catabolic process, 3'-5' exonucleolytic nonsense-mediated decay"/>
    <property type="evidence" value="ECO:0007669"/>
    <property type="project" value="TreeGrafter"/>
</dbReference>
<dbReference type="Pfam" id="PF13234">
    <property type="entry name" value="MTR4_beta-barrel"/>
    <property type="match status" value="1"/>
</dbReference>
<accession>A0A9Q1J486</accession>
<proteinExistence type="predicted"/>
<comment type="catalytic activity">
    <reaction evidence="5">
        <text>ATP + H2O = ADP + phosphate + H(+)</text>
        <dbReference type="Rhea" id="RHEA:13065"/>
        <dbReference type="ChEBI" id="CHEBI:15377"/>
        <dbReference type="ChEBI" id="CHEBI:15378"/>
        <dbReference type="ChEBI" id="CHEBI:30616"/>
        <dbReference type="ChEBI" id="CHEBI:43474"/>
        <dbReference type="ChEBI" id="CHEBI:456216"/>
        <dbReference type="EC" id="3.6.4.13"/>
    </reaction>
</comment>
<dbReference type="AlphaFoldDB" id="A0A9Q1J486"/>
<evidence type="ECO:0000259" key="6">
    <source>
        <dbReference type="Pfam" id="PF13234"/>
    </source>
</evidence>